<keyword evidence="5" id="KW-0949">S-adenosyl-L-methionine</keyword>
<evidence type="ECO:0000256" key="1">
    <source>
        <dbReference type="ARBA" id="ARBA00006594"/>
    </source>
</evidence>
<dbReference type="PRINTS" id="PR00507">
    <property type="entry name" value="N12N6MTFRASE"/>
</dbReference>
<dbReference type="PANTHER" id="PTHR33841:SF5">
    <property type="entry name" value="DNA METHYLASE (MODIFICATION METHYLASE) (METHYLTRANSFERASE)-RELATED"/>
    <property type="match status" value="1"/>
</dbReference>
<dbReference type="Pfam" id="PF07669">
    <property type="entry name" value="Eco57I"/>
    <property type="match status" value="1"/>
</dbReference>
<reference evidence="11 12" key="1">
    <citation type="submission" date="2018-08" db="EMBL/GenBank/DDBJ databases">
        <title>A genome reference for cultivated species of the human gut microbiota.</title>
        <authorList>
            <person name="Zou Y."/>
            <person name="Xue W."/>
            <person name="Luo G."/>
        </authorList>
    </citation>
    <scope>NUCLEOTIDE SEQUENCE [LARGE SCALE GENOMIC DNA]</scope>
    <source>
        <strain evidence="9 11">AF19-10AC</strain>
        <strain evidence="10 12">AF36-16BH</strain>
    </source>
</reference>
<protein>
    <recommendedName>
        <fullName evidence="2">site-specific DNA-methyltransferase (adenine-specific)</fullName>
        <ecNumber evidence="2">2.1.1.72</ecNumber>
    </recommendedName>
</protein>
<gene>
    <name evidence="9" type="ORF">DWX27_01970</name>
    <name evidence="10" type="ORF">DWZ95_00150</name>
</gene>
<dbReference type="InterPro" id="IPR029063">
    <property type="entry name" value="SAM-dependent_MTases_sf"/>
</dbReference>
<dbReference type="SUPFAM" id="SSF53335">
    <property type="entry name" value="S-adenosyl-L-methionine-dependent methyltransferases"/>
    <property type="match status" value="1"/>
</dbReference>
<evidence type="ECO:0000313" key="10">
    <source>
        <dbReference type="EMBL" id="RHL96481.1"/>
    </source>
</evidence>
<comment type="caution">
    <text evidence="10">The sequence shown here is derived from an EMBL/GenBank/DDBJ whole genome shotgun (WGS) entry which is preliminary data.</text>
</comment>
<dbReference type="PROSITE" id="PS00092">
    <property type="entry name" value="N6_MTASE"/>
    <property type="match status" value="1"/>
</dbReference>
<dbReference type="GO" id="GO:0006304">
    <property type="term" value="P:DNA modification"/>
    <property type="evidence" value="ECO:0007669"/>
    <property type="project" value="InterPro"/>
</dbReference>
<dbReference type="EMBL" id="QRWT01000001">
    <property type="protein sequence ID" value="RGT58489.1"/>
    <property type="molecule type" value="Genomic_DNA"/>
</dbReference>
<evidence type="ECO:0000256" key="4">
    <source>
        <dbReference type="ARBA" id="ARBA00022679"/>
    </source>
</evidence>
<keyword evidence="4 10" id="KW-0808">Transferase</keyword>
<dbReference type="Pfam" id="PF22837">
    <property type="entry name" value="M_Eco57I_C"/>
    <property type="match status" value="1"/>
</dbReference>
<comment type="similarity">
    <text evidence="1">Belongs to the N(4)/N(6)-methyltransferase family.</text>
</comment>
<dbReference type="GO" id="GO:0032259">
    <property type="term" value="P:methylation"/>
    <property type="evidence" value="ECO:0007669"/>
    <property type="project" value="UniProtKB-KW"/>
</dbReference>
<evidence type="ECO:0000256" key="2">
    <source>
        <dbReference type="ARBA" id="ARBA00011900"/>
    </source>
</evidence>
<dbReference type="AlphaFoldDB" id="A0A415NFI4"/>
<feature type="domain" description="Type II methyltransferase M.TaqI-like" evidence="7">
    <location>
        <begin position="90"/>
        <end position="198"/>
    </location>
</feature>
<evidence type="ECO:0000259" key="7">
    <source>
        <dbReference type="Pfam" id="PF07669"/>
    </source>
</evidence>
<dbReference type="Proteomes" id="UP000285013">
    <property type="component" value="Unassembled WGS sequence"/>
</dbReference>
<proteinExistence type="inferred from homology"/>
<evidence type="ECO:0000256" key="3">
    <source>
        <dbReference type="ARBA" id="ARBA00022603"/>
    </source>
</evidence>
<feature type="domain" description="Type II methyltransferase M.Eco57I C-terminal" evidence="8">
    <location>
        <begin position="251"/>
        <end position="503"/>
    </location>
</feature>
<dbReference type="PANTHER" id="PTHR33841">
    <property type="entry name" value="DNA METHYLTRANSFERASE YEEA-RELATED"/>
    <property type="match status" value="1"/>
</dbReference>
<evidence type="ECO:0000313" key="12">
    <source>
        <dbReference type="Proteomes" id="UP000285013"/>
    </source>
</evidence>
<dbReference type="EMBL" id="QRPE01000001">
    <property type="protein sequence ID" value="RHL96481.1"/>
    <property type="molecule type" value="Genomic_DNA"/>
</dbReference>
<dbReference type="Gene3D" id="3.40.50.150">
    <property type="entry name" value="Vaccinia Virus protein VP39"/>
    <property type="match status" value="1"/>
</dbReference>
<sequence>MQLIENATDQKLRGAYYTPPAIARFILQWGINGSKDLNIFEPSCGDGVFLKCIGNDAMSYNSVTAVEYEAGEAEKAQAIGLHDSEVINADFHRFCLDTDKRFNLVVGNPPFIRYQYYDPEQQELADEIFRRSTLKRTKLTNAWVTFVVGCSQLLAETGKMGFVLPSELLMVKYAQQLRQYLAKNFNRINIISFENLVFEEIQQEVVLLLCEKNGTDEHLIEHIEVKDADGLLTLDPHRLRFPTKKIDFHTDKWTSYFLENKELDLLEKVKRNMPSISTYANVEVGITTGANDYFTVPESVVTLYNLKEYARPMVGRSVQVNSLCFTKKDWKANVNSGAKAYLLVFPSGAKDNGNDGVRAYIENGEKKGVNNGYKTGIRDEWYIIPSIKLSDALFLRRNNLYPKFVLNEAKAYTTDTMHRVFIKEGVNKKAFVASYYNSLSFTFAEILGRNFGGGCLELMPSEVGGIYMPYRVENEALFAEIDRMLRQKRTADEILDYTDRIILHEGMGLSMEEIQIARSIWHKIMGRRLSRETLEKEEVKVEKKTGYTQLNFLDLFKQYQNNSIVENCIVREDMAEYVTSSHKHLIDESKNVLISLVKKDNFEQYLDKSAKIYYTGKKFPSKVALNKLYYFMPYLKGKGIRDLYLIKIARVGTRKEGQSGEDKNDFRLVFEIEYVTQLFDDYQLIDLKIWRTFTDTTMKDLLR</sequence>
<dbReference type="InterPro" id="IPR054520">
    <property type="entry name" value="M_Eco57I_C"/>
</dbReference>
<evidence type="ECO:0000313" key="9">
    <source>
        <dbReference type="EMBL" id="RGT58489.1"/>
    </source>
</evidence>
<dbReference type="GO" id="GO:0003676">
    <property type="term" value="F:nucleic acid binding"/>
    <property type="evidence" value="ECO:0007669"/>
    <property type="project" value="InterPro"/>
</dbReference>
<organism evidence="10 12">
    <name type="scientific">Bacteroides intestinalis</name>
    <dbReference type="NCBI Taxonomy" id="329854"/>
    <lineage>
        <taxon>Bacteria</taxon>
        <taxon>Pseudomonadati</taxon>
        <taxon>Bacteroidota</taxon>
        <taxon>Bacteroidia</taxon>
        <taxon>Bacteroidales</taxon>
        <taxon>Bacteroidaceae</taxon>
        <taxon>Bacteroides</taxon>
    </lineage>
</organism>
<dbReference type="GO" id="GO:0009007">
    <property type="term" value="F:site-specific DNA-methyltransferase (adenine-specific) activity"/>
    <property type="evidence" value="ECO:0007669"/>
    <property type="project" value="UniProtKB-EC"/>
</dbReference>
<dbReference type="CDD" id="cd02440">
    <property type="entry name" value="AdoMet_MTases"/>
    <property type="match status" value="1"/>
</dbReference>
<dbReference type="EC" id="2.1.1.72" evidence="2"/>
<dbReference type="RefSeq" id="WP_115502391.1">
    <property type="nucleotide sequence ID" value="NZ_CABMMK010000003.1"/>
</dbReference>
<dbReference type="InterPro" id="IPR050953">
    <property type="entry name" value="N4_N6_ade-DNA_methylase"/>
</dbReference>
<evidence type="ECO:0000256" key="6">
    <source>
        <dbReference type="ARBA" id="ARBA00047942"/>
    </source>
</evidence>
<evidence type="ECO:0000259" key="8">
    <source>
        <dbReference type="Pfam" id="PF22837"/>
    </source>
</evidence>
<dbReference type="InterPro" id="IPR002052">
    <property type="entry name" value="DNA_methylase_N6_adenine_CS"/>
</dbReference>
<keyword evidence="3 10" id="KW-0489">Methyltransferase</keyword>
<evidence type="ECO:0000256" key="5">
    <source>
        <dbReference type="ARBA" id="ARBA00022691"/>
    </source>
</evidence>
<comment type="catalytic activity">
    <reaction evidence="6">
        <text>a 2'-deoxyadenosine in DNA + S-adenosyl-L-methionine = an N(6)-methyl-2'-deoxyadenosine in DNA + S-adenosyl-L-homocysteine + H(+)</text>
        <dbReference type="Rhea" id="RHEA:15197"/>
        <dbReference type="Rhea" id="RHEA-COMP:12418"/>
        <dbReference type="Rhea" id="RHEA-COMP:12419"/>
        <dbReference type="ChEBI" id="CHEBI:15378"/>
        <dbReference type="ChEBI" id="CHEBI:57856"/>
        <dbReference type="ChEBI" id="CHEBI:59789"/>
        <dbReference type="ChEBI" id="CHEBI:90615"/>
        <dbReference type="ChEBI" id="CHEBI:90616"/>
        <dbReference type="EC" id="2.1.1.72"/>
    </reaction>
</comment>
<evidence type="ECO:0000313" key="11">
    <source>
        <dbReference type="Proteomes" id="UP000284772"/>
    </source>
</evidence>
<dbReference type="InterPro" id="IPR011639">
    <property type="entry name" value="MethylTrfase_TaqI-like_dom"/>
</dbReference>
<accession>A0A415NFI4</accession>
<dbReference type="Proteomes" id="UP000284772">
    <property type="component" value="Unassembled WGS sequence"/>
</dbReference>
<name>A0A415NFI4_9BACE</name>